<evidence type="ECO:0000313" key="2">
    <source>
        <dbReference type="Proteomes" id="UP000256679"/>
    </source>
</evidence>
<accession>A0A3D8PBV1</accession>
<dbReference type="Pfam" id="PF05973">
    <property type="entry name" value="Gp49"/>
    <property type="match status" value="1"/>
</dbReference>
<dbReference type="PANTHER" id="PTHR41791">
    <property type="entry name" value="SSL7039 PROTEIN"/>
    <property type="match status" value="1"/>
</dbReference>
<dbReference type="NCBIfam" id="TIGR02683">
    <property type="entry name" value="upstrm_HI1419"/>
    <property type="match status" value="1"/>
</dbReference>
<reference evidence="1 2" key="1">
    <citation type="submission" date="2018-05" db="EMBL/GenBank/DDBJ databases">
        <title>Whole genome sequencing of Paracoccus thiocyanatus SST.</title>
        <authorList>
            <person name="Ghosh W."/>
            <person name="Rameez M.J."/>
            <person name="Roy C."/>
        </authorList>
    </citation>
    <scope>NUCLEOTIDE SEQUENCE [LARGE SCALE GENOMIC DNA]</scope>
    <source>
        <strain evidence="1 2">SST</strain>
    </source>
</reference>
<dbReference type="AlphaFoldDB" id="A0A3D8PBV1"/>
<dbReference type="PIRSF" id="PIRSF028744">
    <property type="entry name" value="Addict_mod_HI1419"/>
    <property type="match status" value="1"/>
</dbReference>
<dbReference type="PANTHER" id="PTHR41791:SF1">
    <property type="entry name" value="SSL7039 PROTEIN"/>
    <property type="match status" value="1"/>
</dbReference>
<dbReference type="Proteomes" id="UP000256679">
    <property type="component" value="Unassembled WGS sequence"/>
</dbReference>
<sequence>MIEIRQTDTFREWLLALRDARAKQKIASRIQRLRFGNPGDVKPVGAGVSEMRINEGPGYRVYFVQRGSVLVVLLCGGTKSRQQADIEQAKRLAAEMEG</sequence>
<gene>
    <name evidence="1" type="ORF">DIE28_12555</name>
</gene>
<dbReference type="RefSeq" id="WP_115756341.1">
    <property type="nucleotide sequence ID" value="NZ_QFCQ01000075.1"/>
</dbReference>
<dbReference type="InterPro" id="IPR009241">
    <property type="entry name" value="HigB-like"/>
</dbReference>
<comment type="caution">
    <text evidence="1">The sequence shown here is derived from an EMBL/GenBank/DDBJ whole genome shotgun (WGS) entry which is preliminary data.</text>
</comment>
<evidence type="ECO:0000313" key="1">
    <source>
        <dbReference type="EMBL" id="RDW12639.1"/>
    </source>
</evidence>
<keyword evidence="2" id="KW-1185">Reference proteome</keyword>
<proteinExistence type="predicted"/>
<organism evidence="1 2">
    <name type="scientific">Paracoccus thiocyanatus</name>
    <dbReference type="NCBI Taxonomy" id="34006"/>
    <lineage>
        <taxon>Bacteria</taxon>
        <taxon>Pseudomonadati</taxon>
        <taxon>Pseudomonadota</taxon>
        <taxon>Alphaproteobacteria</taxon>
        <taxon>Rhodobacterales</taxon>
        <taxon>Paracoccaceae</taxon>
        <taxon>Paracoccus</taxon>
    </lineage>
</organism>
<protein>
    <submittedName>
        <fullName evidence="1">Addiction module protein</fullName>
    </submittedName>
</protein>
<dbReference type="EMBL" id="QFCQ01000075">
    <property type="protein sequence ID" value="RDW12639.1"/>
    <property type="molecule type" value="Genomic_DNA"/>
</dbReference>
<name>A0A3D8PBV1_9RHOB</name>
<dbReference type="InterPro" id="IPR014056">
    <property type="entry name" value="TypeIITA-like_toxin_pred"/>
</dbReference>